<accession>A0AAV1Z9I0</accession>
<sequence>MRKKSTSLRIIMTSWVLAFAACVVVATAGRHREGDVGEYGKNNEWRKLICENQSDDLYQDMDGCFQLETQLIRDAVSGCLKKVMPESSVFLRDFVSTACEDKSLFSKFDECFEEYEADDEFKKQEEISADVKACYEEVLKKHDLKELLHYLEES</sequence>
<gene>
    <name evidence="2" type="ORF">LARSCL_LOCUS4057</name>
</gene>
<feature type="signal peptide" evidence="1">
    <location>
        <begin position="1"/>
        <end position="28"/>
    </location>
</feature>
<feature type="chain" id="PRO_5043494691" evidence="1">
    <location>
        <begin position="29"/>
        <end position="154"/>
    </location>
</feature>
<keyword evidence="1" id="KW-0732">Signal</keyword>
<evidence type="ECO:0000313" key="2">
    <source>
        <dbReference type="EMBL" id="CAL1268216.1"/>
    </source>
</evidence>
<name>A0AAV1Z9I0_9ARAC</name>
<evidence type="ECO:0000256" key="1">
    <source>
        <dbReference type="SAM" id="SignalP"/>
    </source>
</evidence>
<comment type="caution">
    <text evidence="2">The sequence shown here is derived from an EMBL/GenBank/DDBJ whole genome shotgun (WGS) entry which is preliminary data.</text>
</comment>
<keyword evidence="3" id="KW-1185">Reference proteome</keyword>
<dbReference type="EMBL" id="CAXIEN010000032">
    <property type="protein sequence ID" value="CAL1268216.1"/>
    <property type="molecule type" value="Genomic_DNA"/>
</dbReference>
<reference evidence="2 3" key="1">
    <citation type="submission" date="2024-04" db="EMBL/GenBank/DDBJ databases">
        <authorList>
            <person name="Rising A."/>
            <person name="Reimegard J."/>
            <person name="Sonavane S."/>
            <person name="Akerstrom W."/>
            <person name="Nylinder S."/>
            <person name="Hedman E."/>
            <person name="Kallberg Y."/>
        </authorList>
    </citation>
    <scope>NUCLEOTIDE SEQUENCE [LARGE SCALE GENOMIC DNA]</scope>
</reference>
<dbReference type="PROSITE" id="PS51257">
    <property type="entry name" value="PROKAR_LIPOPROTEIN"/>
    <property type="match status" value="1"/>
</dbReference>
<dbReference type="AlphaFoldDB" id="A0AAV1Z9I0"/>
<protein>
    <submittedName>
        <fullName evidence="2">Uncharacterized protein</fullName>
    </submittedName>
</protein>
<proteinExistence type="predicted"/>
<evidence type="ECO:0000313" key="3">
    <source>
        <dbReference type="Proteomes" id="UP001497382"/>
    </source>
</evidence>
<organism evidence="2 3">
    <name type="scientific">Larinioides sclopetarius</name>
    <dbReference type="NCBI Taxonomy" id="280406"/>
    <lineage>
        <taxon>Eukaryota</taxon>
        <taxon>Metazoa</taxon>
        <taxon>Ecdysozoa</taxon>
        <taxon>Arthropoda</taxon>
        <taxon>Chelicerata</taxon>
        <taxon>Arachnida</taxon>
        <taxon>Araneae</taxon>
        <taxon>Araneomorphae</taxon>
        <taxon>Entelegynae</taxon>
        <taxon>Araneoidea</taxon>
        <taxon>Araneidae</taxon>
        <taxon>Larinioides</taxon>
    </lineage>
</organism>
<dbReference type="Proteomes" id="UP001497382">
    <property type="component" value="Unassembled WGS sequence"/>
</dbReference>